<evidence type="ECO:0000313" key="1">
    <source>
        <dbReference type="EMBL" id="KOF94867.1"/>
    </source>
</evidence>
<dbReference type="EMBL" id="KQ416856">
    <property type="protein sequence ID" value="KOF94867.1"/>
    <property type="molecule type" value="Genomic_DNA"/>
</dbReference>
<name>A0A0L8I069_OCTBM</name>
<organism evidence="1">
    <name type="scientific">Octopus bimaculoides</name>
    <name type="common">California two-spotted octopus</name>
    <dbReference type="NCBI Taxonomy" id="37653"/>
    <lineage>
        <taxon>Eukaryota</taxon>
        <taxon>Metazoa</taxon>
        <taxon>Spiralia</taxon>
        <taxon>Lophotrochozoa</taxon>
        <taxon>Mollusca</taxon>
        <taxon>Cephalopoda</taxon>
        <taxon>Coleoidea</taxon>
        <taxon>Octopodiformes</taxon>
        <taxon>Octopoda</taxon>
        <taxon>Incirrata</taxon>
        <taxon>Octopodidae</taxon>
        <taxon>Octopus</taxon>
    </lineage>
</organism>
<evidence type="ECO:0008006" key="2">
    <source>
        <dbReference type="Google" id="ProtNLM"/>
    </source>
</evidence>
<dbReference type="AlphaFoldDB" id="A0A0L8I069"/>
<proteinExistence type="predicted"/>
<protein>
    <recommendedName>
        <fullName evidence="2">Reverse transcriptase domain-containing protein</fullName>
    </recommendedName>
</protein>
<gene>
    <name evidence="1" type="ORF">OCBIM_22000394mg</name>
</gene>
<accession>A0A0L8I069</accession>
<reference evidence="1" key="1">
    <citation type="submission" date="2015-07" db="EMBL/GenBank/DDBJ databases">
        <title>MeaNS - Measles Nucleotide Surveillance Program.</title>
        <authorList>
            <person name="Tran T."/>
            <person name="Druce J."/>
        </authorList>
    </citation>
    <scope>NUCLEOTIDE SEQUENCE</scope>
    <source>
        <strain evidence="1">UCB-OBI-ISO-001</strain>
        <tissue evidence="1">Gonad</tissue>
    </source>
</reference>
<sequence>MEKAFDRVPRSFIWLSMRNLGIGEWLVKAVQAMYRDAVILQAITEEFKTGCTWKFLYTDDLALVAESLSELEEKFQNCKKGVGRNSIRCTHCKPWTHNRCKHLQNDFLK</sequence>